<dbReference type="PANTHER" id="PTHR42718:SF46">
    <property type="entry name" value="BLR6921 PROTEIN"/>
    <property type="match status" value="1"/>
</dbReference>
<keyword evidence="3" id="KW-1003">Cell membrane</keyword>
<organism evidence="9 10">
    <name type="scientific">Rhodococcus maanshanensis</name>
    <dbReference type="NCBI Taxonomy" id="183556"/>
    <lineage>
        <taxon>Bacteria</taxon>
        <taxon>Bacillati</taxon>
        <taxon>Actinomycetota</taxon>
        <taxon>Actinomycetes</taxon>
        <taxon>Mycobacteriales</taxon>
        <taxon>Nocardiaceae</taxon>
        <taxon>Rhodococcus</taxon>
    </lineage>
</organism>
<dbReference type="InterPro" id="IPR011701">
    <property type="entry name" value="MFS"/>
</dbReference>
<dbReference type="CDD" id="cd17321">
    <property type="entry name" value="MFS_MMR_MDR_like"/>
    <property type="match status" value="1"/>
</dbReference>
<evidence type="ECO:0000256" key="3">
    <source>
        <dbReference type="ARBA" id="ARBA00022475"/>
    </source>
</evidence>
<dbReference type="PANTHER" id="PTHR42718">
    <property type="entry name" value="MAJOR FACILITATOR SUPERFAMILY MULTIDRUG TRANSPORTER MFSC"/>
    <property type="match status" value="1"/>
</dbReference>
<dbReference type="EMBL" id="FOAW01000003">
    <property type="protein sequence ID" value="SEK66863.1"/>
    <property type="molecule type" value="Genomic_DNA"/>
</dbReference>
<protein>
    <submittedName>
        <fullName evidence="9">Drug resistance transporter, EmrB/QacA subfamily</fullName>
    </submittedName>
</protein>
<dbReference type="OrthoDB" id="4080117at2"/>
<reference evidence="10" key="1">
    <citation type="submission" date="2016-10" db="EMBL/GenBank/DDBJ databases">
        <authorList>
            <person name="Varghese N."/>
            <person name="Submissions S."/>
        </authorList>
    </citation>
    <scope>NUCLEOTIDE SEQUENCE [LARGE SCALE GENOMIC DNA]</scope>
    <source>
        <strain evidence="10">DSM 44675</strain>
    </source>
</reference>
<keyword evidence="10" id="KW-1185">Reference proteome</keyword>
<feature type="transmembrane region" description="Helical" evidence="7">
    <location>
        <begin position="241"/>
        <end position="264"/>
    </location>
</feature>
<feature type="transmembrane region" description="Helical" evidence="7">
    <location>
        <begin position="66"/>
        <end position="84"/>
    </location>
</feature>
<feature type="transmembrane region" description="Helical" evidence="7">
    <location>
        <begin position="285"/>
        <end position="308"/>
    </location>
</feature>
<keyword evidence="6 7" id="KW-0472">Membrane</keyword>
<dbReference type="InterPro" id="IPR036259">
    <property type="entry name" value="MFS_trans_sf"/>
</dbReference>
<feature type="transmembrane region" description="Helical" evidence="7">
    <location>
        <begin position="414"/>
        <end position="435"/>
    </location>
</feature>
<accession>A0A1H7IWG1</accession>
<feature type="transmembrane region" description="Helical" evidence="7">
    <location>
        <begin position="503"/>
        <end position="522"/>
    </location>
</feature>
<feature type="transmembrane region" description="Helical" evidence="7">
    <location>
        <begin position="348"/>
        <end position="367"/>
    </location>
</feature>
<dbReference type="Gene3D" id="1.20.1250.20">
    <property type="entry name" value="MFS general substrate transporter like domains"/>
    <property type="match status" value="1"/>
</dbReference>
<dbReference type="AlphaFoldDB" id="A0A1H7IWG1"/>
<dbReference type="GO" id="GO:0005886">
    <property type="term" value="C:plasma membrane"/>
    <property type="evidence" value="ECO:0007669"/>
    <property type="project" value="UniProtKB-SubCell"/>
</dbReference>
<evidence type="ECO:0000256" key="6">
    <source>
        <dbReference type="ARBA" id="ARBA00023136"/>
    </source>
</evidence>
<dbReference type="PROSITE" id="PS00216">
    <property type="entry name" value="SUGAR_TRANSPORT_1"/>
    <property type="match status" value="1"/>
</dbReference>
<feature type="transmembrane region" description="Helical" evidence="7">
    <location>
        <begin position="373"/>
        <end position="393"/>
    </location>
</feature>
<proteinExistence type="predicted"/>
<dbReference type="PROSITE" id="PS50850">
    <property type="entry name" value="MFS"/>
    <property type="match status" value="1"/>
</dbReference>
<feature type="domain" description="Major facilitator superfamily (MFS) profile" evidence="8">
    <location>
        <begin position="29"/>
        <end position="526"/>
    </location>
</feature>
<evidence type="ECO:0000256" key="5">
    <source>
        <dbReference type="ARBA" id="ARBA00022989"/>
    </source>
</evidence>
<keyword evidence="2" id="KW-0813">Transport</keyword>
<dbReference type="NCBIfam" id="TIGR00711">
    <property type="entry name" value="efflux_EmrB"/>
    <property type="match status" value="1"/>
</dbReference>
<feature type="transmembrane region" description="Helical" evidence="7">
    <location>
        <begin position="27"/>
        <end position="51"/>
    </location>
</feature>
<evidence type="ECO:0000313" key="10">
    <source>
        <dbReference type="Proteomes" id="UP000198677"/>
    </source>
</evidence>
<dbReference type="Gene3D" id="1.20.1720.10">
    <property type="entry name" value="Multidrug resistance protein D"/>
    <property type="match status" value="1"/>
</dbReference>
<dbReference type="SUPFAM" id="SSF103473">
    <property type="entry name" value="MFS general substrate transporter"/>
    <property type="match status" value="1"/>
</dbReference>
<dbReference type="Pfam" id="PF07690">
    <property type="entry name" value="MFS_1"/>
    <property type="match status" value="1"/>
</dbReference>
<dbReference type="Proteomes" id="UP000198677">
    <property type="component" value="Unassembled WGS sequence"/>
</dbReference>
<evidence type="ECO:0000256" key="2">
    <source>
        <dbReference type="ARBA" id="ARBA00022448"/>
    </source>
</evidence>
<name>A0A1H7IWG1_9NOCA</name>
<dbReference type="RefSeq" id="WP_072750401.1">
    <property type="nucleotide sequence ID" value="NZ_FOAW01000003.1"/>
</dbReference>
<evidence type="ECO:0000313" key="9">
    <source>
        <dbReference type="EMBL" id="SEK66863.1"/>
    </source>
</evidence>
<feature type="transmembrane region" description="Helical" evidence="7">
    <location>
        <begin position="314"/>
        <end position="336"/>
    </location>
</feature>
<evidence type="ECO:0000259" key="8">
    <source>
        <dbReference type="PROSITE" id="PS50850"/>
    </source>
</evidence>
<feature type="transmembrane region" description="Helical" evidence="7">
    <location>
        <begin position="154"/>
        <end position="176"/>
    </location>
</feature>
<dbReference type="InterPro" id="IPR005829">
    <property type="entry name" value="Sugar_transporter_CS"/>
</dbReference>
<dbReference type="InterPro" id="IPR020846">
    <property type="entry name" value="MFS_dom"/>
</dbReference>
<keyword evidence="5 7" id="KW-1133">Transmembrane helix</keyword>
<keyword evidence="4 7" id="KW-0812">Transmembrane</keyword>
<feature type="transmembrane region" description="Helical" evidence="7">
    <location>
        <begin position="182"/>
        <end position="203"/>
    </location>
</feature>
<evidence type="ECO:0000256" key="4">
    <source>
        <dbReference type="ARBA" id="ARBA00022692"/>
    </source>
</evidence>
<evidence type="ECO:0000256" key="7">
    <source>
        <dbReference type="SAM" id="Phobius"/>
    </source>
</evidence>
<feature type="transmembrane region" description="Helical" evidence="7">
    <location>
        <begin position="215"/>
        <end position="235"/>
    </location>
</feature>
<feature type="transmembrane region" description="Helical" evidence="7">
    <location>
        <begin position="96"/>
        <end position="113"/>
    </location>
</feature>
<dbReference type="InterPro" id="IPR004638">
    <property type="entry name" value="EmrB-like"/>
</dbReference>
<comment type="subcellular location">
    <subcellularLocation>
        <location evidence="1">Cell membrane</location>
        <topology evidence="1">Multi-pass membrane protein</topology>
    </subcellularLocation>
</comment>
<sequence length="538" mass="55422">MSTDTRDVHGGLTGSAITENPNHERRWLVLCIVALAQLTVVLDGTIVSIALPDAQVELGISDSDRQWVVTAYALAFGALLLLGGRVADYWGRKRSFMVGMAGFAAASAIGGFAQNGMQLFTARALQGVFAALLAPAALAILTTTFIGEKERAKAFAVFGAISGGGAAIGLLLGGFLTQYVDWRWCLLVNIPVAIFAIALTAPIVRETRAHGDTSYDVPGTVLIAIGLGSLVYGFTQAEKHGWAGAQTVGFIGLGLIALALFVLVEKRSKNPLLPLSVPWHRDRGASFIGSMLVGSALLGGTLYLTFYLQIVLGFSPVAAGFGSLPMAIFIVMAAGISAQLSTKIGPKPLMVVGPLVAAVGLALLTQIGVDSSYWTHVLPGLATFGFGLGLLMVPMQNLSLIGVEDHDAGAASALANATIQIGGALGTALFTTIYVSAKSAWGSANAAPTPPAGVPASAIPADLATAVPPTAEELAALPAPVQEFIGALKEHAFTAEVSGYAHVFGWAAALIAVITPLVVVLVRAKKGDLPDEAPVGMH</sequence>
<dbReference type="GO" id="GO:0022857">
    <property type="term" value="F:transmembrane transporter activity"/>
    <property type="evidence" value="ECO:0007669"/>
    <property type="project" value="InterPro"/>
</dbReference>
<feature type="transmembrane region" description="Helical" evidence="7">
    <location>
        <begin position="125"/>
        <end position="147"/>
    </location>
</feature>
<gene>
    <name evidence="9" type="ORF">SAMN05444583_10320</name>
</gene>
<evidence type="ECO:0000256" key="1">
    <source>
        <dbReference type="ARBA" id="ARBA00004651"/>
    </source>
</evidence>